<dbReference type="AlphaFoldDB" id="A0A0E9VHA9"/>
<evidence type="ECO:0000313" key="2">
    <source>
        <dbReference type="EMBL" id="JAH76608.1"/>
    </source>
</evidence>
<reference evidence="2" key="2">
    <citation type="journal article" date="2015" name="Fish Shellfish Immunol.">
        <title>Early steps in the European eel (Anguilla anguilla)-Vibrio vulnificus interaction in the gills: Role of the RtxA13 toxin.</title>
        <authorList>
            <person name="Callol A."/>
            <person name="Pajuelo D."/>
            <person name="Ebbesson L."/>
            <person name="Teles M."/>
            <person name="MacKenzie S."/>
            <person name="Amaro C."/>
        </authorList>
    </citation>
    <scope>NUCLEOTIDE SEQUENCE</scope>
</reference>
<protein>
    <submittedName>
        <fullName evidence="2">Uncharacterized protein</fullName>
    </submittedName>
</protein>
<keyword evidence="1" id="KW-0472">Membrane</keyword>
<reference evidence="2" key="1">
    <citation type="submission" date="2014-11" db="EMBL/GenBank/DDBJ databases">
        <authorList>
            <person name="Amaro Gonzalez C."/>
        </authorList>
    </citation>
    <scope>NUCLEOTIDE SEQUENCE</scope>
</reference>
<keyword evidence="1" id="KW-0812">Transmembrane</keyword>
<dbReference type="EMBL" id="GBXM01031969">
    <property type="protein sequence ID" value="JAH76608.1"/>
    <property type="molecule type" value="Transcribed_RNA"/>
</dbReference>
<name>A0A0E9VHA9_ANGAN</name>
<feature type="transmembrane region" description="Helical" evidence="1">
    <location>
        <begin position="6"/>
        <end position="32"/>
    </location>
</feature>
<proteinExistence type="predicted"/>
<organism evidence="2">
    <name type="scientific">Anguilla anguilla</name>
    <name type="common">European freshwater eel</name>
    <name type="synonym">Muraena anguilla</name>
    <dbReference type="NCBI Taxonomy" id="7936"/>
    <lineage>
        <taxon>Eukaryota</taxon>
        <taxon>Metazoa</taxon>
        <taxon>Chordata</taxon>
        <taxon>Craniata</taxon>
        <taxon>Vertebrata</taxon>
        <taxon>Euteleostomi</taxon>
        <taxon>Actinopterygii</taxon>
        <taxon>Neopterygii</taxon>
        <taxon>Teleostei</taxon>
        <taxon>Anguilliformes</taxon>
        <taxon>Anguillidae</taxon>
        <taxon>Anguilla</taxon>
    </lineage>
</organism>
<accession>A0A0E9VHA9</accession>
<keyword evidence="1" id="KW-1133">Transmembrane helix</keyword>
<evidence type="ECO:0000256" key="1">
    <source>
        <dbReference type="SAM" id="Phobius"/>
    </source>
</evidence>
<sequence length="35" mass="4264">MAQKRLYYQHVFTMVHLSIVFIFIVCSICSLYPRR</sequence>